<gene>
    <name evidence="1" type="ORF">BpHYR1_027772</name>
</gene>
<dbReference type="EMBL" id="REGN01009441">
    <property type="protein sequence ID" value="RNA01165.1"/>
    <property type="molecule type" value="Genomic_DNA"/>
</dbReference>
<name>A0A3M7PQY7_BRAPC</name>
<sequence>MLASVFYFFKFTFYIAFKAFIEINNKTNAYHVNQRQIVKYIEHNSIIIFPKIINLPTKTNDLIKFLHQI</sequence>
<keyword evidence="2" id="KW-1185">Reference proteome</keyword>
<protein>
    <submittedName>
        <fullName evidence="1">Uncharacterized protein</fullName>
    </submittedName>
</protein>
<evidence type="ECO:0000313" key="1">
    <source>
        <dbReference type="EMBL" id="RNA01165.1"/>
    </source>
</evidence>
<dbReference type="AlphaFoldDB" id="A0A3M7PQY7"/>
<dbReference type="Proteomes" id="UP000276133">
    <property type="component" value="Unassembled WGS sequence"/>
</dbReference>
<reference evidence="1 2" key="1">
    <citation type="journal article" date="2018" name="Sci. Rep.">
        <title>Genomic signatures of local adaptation to the degree of environmental predictability in rotifers.</title>
        <authorList>
            <person name="Franch-Gras L."/>
            <person name="Hahn C."/>
            <person name="Garcia-Roger E.M."/>
            <person name="Carmona M.J."/>
            <person name="Serra M."/>
            <person name="Gomez A."/>
        </authorList>
    </citation>
    <scope>NUCLEOTIDE SEQUENCE [LARGE SCALE GENOMIC DNA]</scope>
    <source>
        <strain evidence="1">HYR1</strain>
    </source>
</reference>
<evidence type="ECO:0000313" key="2">
    <source>
        <dbReference type="Proteomes" id="UP000276133"/>
    </source>
</evidence>
<comment type="caution">
    <text evidence="1">The sequence shown here is derived from an EMBL/GenBank/DDBJ whole genome shotgun (WGS) entry which is preliminary data.</text>
</comment>
<accession>A0A3M7PQY7</accession>
<proteinExistence type="predicted"/>
<organism evidence="1 2">
    <name type="scientific">Brachionus plicatilis</name>
    <name type="common">Marine rotifer</name>
    <name type="synonym">Brachionus muelleri</name>
    <dbReference type="NCBI Taxonomy" id="10195"/>
    <lineage>
        <taxon>Eukaryota</taxon>
        <taxon>Metazoa</taxon>
        <taxon>Spiralia</taxon>
        <taxon>Gnathifera</taxon>
        <taxon>Rotifera</taxon>
        <taxon>Eurotatoria</taxon>
        <taxon>Monogononta</taxon>
        <taxon>Pseudotrocha</taxon>
        <taxon>Ploima</taxon>
        <taxon>Brachionidae</taxon>
        <taxon>Brachionus</taxon>
    </lineage>
</organism>